<evidence type="ECO:0000259" key="3">
    <source>
        <dbReference type="Pfam" id="PF13460"/>
    </source>
</evidence>
<accession>A0AAV9I6P0</accession>
<organism evidence="4 5">
    <name type="scientific">Galdieria yellowstonensis</name>
    <dbReference type="NCBI Taxonomy" id="3028027"/>
    <lineage>
        <taxon>Eukaryota</taxon>
        <taxon>Rhodophyta</taxon>
        <taxon>Bangiophyceae</taxon>
        <taxon>Galdieriales</taxon>
        <taxon>Galdieriaceae</taxon>
        <taxon>Galdieria</taxon>
    </lineage>
</organism>
<evidence type="ECO:0000259" key="2">
    <source>
        <dbReference type="Pfam" id="PF08547"/>
    </source>
</evidence>
<dbReference type="SUPFAM" id="SSF49785">
    <property type="entry name" value="Galactose-binding domain-like"/>
    <property type="match status" value="1"/>
</dbReference>
<comment type="caution">
    <text evidence="4">The sequence shown here is derived from an EMBL/GenBank/DDBJ whole genome shotgun (WGS) entry which is preliminary data.</text>
</comment>
<dbReference type="InterPro" id="IPR036291">
    <property type="entry name" value="NAD(P)-bd_dom_sf"/>
</dbReference>
<dbReference type="InterPro" id="IPR016040">
    <property type="entry name" value="NAD(P)-bd_dom"/>
</dbReference>
<dbReference type="EMBL" id="JANCYU010000007">
    <property type="protein sequence ID" value="KAK4522705.1"/>
    <property type="molecule type" value="Genomic_DNA"/>
</dbReference>
<dbReference type="AlphaFoldDB" id="A0AAV9I6P0"/>
<proteinExistence type="predicted"/>
<gene>
    <name evidence="4" type="ORF">GAYE_PCTG14G0595</name>
</gene>
<dbReference type="PANTHER" id="PTHR15020:SF50">
    <property type="entry name" value="UPF0659 PROTEIN YMR090W"/>
    <property type="match status" value="1"/>
</dbReference>
<dbReference type="SUPFAM" id="SSF51735">
    <property type="entry name" value="NAD(P)-binding Rossmann-fold domains"/>
    <property type="match status" value="1"/>
</dbReference>
<feature type="domain" description="NAD-dependent epimerase/dehydratase" evidence="1">
    <location>
        <begin position="83"/>
        <end position="185"/>
    </location>
</feature>
<dbReference type="InterPro" id="IPR008979">
    <property type="entry name" value="Galactose-bd-like_sf"/>
</dbReference>
<evidence type="ECO:0000259" key="1">
    <source>
        <dbReference type="Pfam" id="PF01370"/>
    </source>
</evidence>
<feature type="domain" description="NAD(P)-binding" evidence="3">
    <location>
        <begin position="380"/>
        <end position="480"/>
    </location>
</feature>
<feature type="domain" description="NADH:ubiquinone oxidoreductase intermediate-associated protein 30" evidence="2">
    <location>
        <begin position="210"/>
        <end position="368"/>
    </location>
</feature>
<protein>
    <recommendedName>
        <fullName evidence="6">NADH:ubiquinone oxidoreductase intermediate-associated protein 30 domain-containing protein</fullName>
    </recommendedName>
</protein>
<dbReference type="Pfam" id="PF01370">
    <property type="entry name" value="Epimerase"/>
    <property type="match status" value="1"/>
</dbReference>
<name>A0AAV9I6P0_9RHOD</name>
<evidence type="ECO:0008006" key="6">
    <source>
        <dbReference type="Google" id="ProtNLM"/>
    </source>
</evidence>
<evidence type="ECO:0000313" key="4">
    <source>
        <dbReference type="EMBL" id="KAK4522705.1"/>
    </source>
</evidence>
<evidence type="ECO:0000313" key="5">
    <source>
        <dbReference type="Proteomes" id="UP001300502"/>
    </source>
</evidence>
<keyword evidence="5" id="KW-1185">Reference proteome</keyword>
<reference evidence="4 5" key="1">
    <citation type="submission" date="2022-07" db="EMBL/GenBank/DDBJ databases">
        <title>Genome-wide signatures of adaptation to extreme environments.</title>
        <authorList>
            <person name="Cho C.H."/>
            <person name="Yoon H.S."/>
        </authorList>
    </citation>
    <scope>NUCLEOTIDE SEQUENCE [LARGE SCALE GENOMIC DNA]</scope>
    <source>
        <strain evidence="4 5">108.79 E11</strain>
    </source>
</reference>
<dbReference type="PANTHER" id="PTHR15020">
    <property type="entry name" value="FLAVIN REDUCTASE-RELATED"/>
    <property type="match status" value="1"/>
</dbReference>
<dbReference type="Pfam" id="PF08547">
    <property type="entry name" value="CIA30"/>
    <property type="match status" value="1"/>
</dbReference>
<sequence length="517" mass="57602">MTPCLLFTSSRDLPFPKEKVYKFALRRNHVCRCSTLRRNNLVCLFKADVRQQFGVDIPSLLKNLLKKEPVSEPEDVTKQKKNILVVGATGRVGRLICRNLSSRVKYGSRIFGLSRSPTSVKDAELPKEVNLTFGDLQDSKCLETFVGKVDGVIWAAGSRGPPGFDTGGPREIDHLALKSLVNLFRDCWKAEESERVIYDFSTKSEGTFPSIEPESVGGSSSFRYSSSGYGIFAGNVTSSIGRDSTQMTIQFPTSLDLSEYDGICLKVKGDGRRYRIMLQDSELKSSEEYSFQCEFDTKPGDEWQSVRLLFSDFIPVRNGSILFGEGENLYQYRLNKRSIRMLGLSVSSKLDIGGLVDPNFRTGPFELALKKITAFSLTAPRLVVLSSAAVTRLEWNENQRKIYAGSFNIPIVQLNPGNILNEKKKGEDAVRSSGIPYCIIRATGLNDEHPCGRIVFQQGDTAVGRINRKDVADTLVAALDFPCACYKTVEVFSIPGERKPWKECFESVQMDTQVGSL</sequence>
<dbReference type="Pfam" id="PF13460">
    <property type="entry name" value="NAD_binding_10"/>
    <property type="match status" value="1"/>
</dbReference>
<dbReference type="Gene3D" id="3.40.50.720">
    <property type="entry name" value="NAD(P)-binding Rossmann-like Domain"/>
    <property type="match status" value="2"/>
</dbReference>
<dbReference type="Proteomes" id="UP001300502">
    <property type="component" value="Unassembled WGS sequence"/>
</dbReference>
<dbReference type="InterPro" id="IPR001509">
    <property type="entry name" value="Epimerase_deHydtase"/>
</dbReference>
<dbReference type="InterPro" id="IPR013857">
    <property type="entry name" value="NADH-UbQ_OxRdtase-assoc_prot30"/>
</dbReference>